<feature type="domain" description="DUF4832" evidence="1">
    <location>
        <begin position="296"/>
        <end position="442"/>
    </location>
</feature>
<dbReference type="AlphaFoldDB" id="A0A5C5Y5X0"/>
<gene>
    <name evidence="2" type="ORF">Pan14r_29170</name>
</gene>
<evidence type="ECO:0000259" key="1">
    <source>
        <dbReference type="Pfam" id="PF16116"/>
    </source>
</evidence>
<dbReference type="Pfam" id="PF16116">
    <property type="entry name" value="DUF4832"/>
    <property type="match status" value="1"/>
</dbReference>
<organism evidence="2 3">
    <name type="scientific">Crateriforma conspicua</name>
    <dbReference type="NCBI Taxonomy" id="2527996"/>
    <lineage>
        <taxon>Bacteria</taxon>
        <taxon>Pseudomonadati</taxon>
        <taxon>Planctomycetota</taxon>
        <taxon>Planctomycetia</taxon>
        <taxon>Planctomycetales</taxon>
        <taxon>Planctomycetaceae</taxon>
        <taxon>Crateriforma</taxon>
    </lineage>
</organism>
<dbReference type="Proteomes" id="UP000317238">
    <property type="component" value="Unassembled WGS sequence"/>
</dbReference>
<protein>
    <recommendedName>
        <fullName evidence="1">DUF4832 domain-containing protein</fullName>
    </recommendedName>
</protein>
<reference evidence="2 3" key="1">
    <citation type="submission" date="2019-02" db="EMBL/GenBank/DDBJ databases">
        <title>Deep-cultivation of Planctomycetes and their phenomic and genomic characterization uncovers novel biology.</title>
        <authorList>
            <person name="Wiegand S."/>
            <person name="Jogler M."/>
            <person name="Boedeker C."/>
            <person name="Pinto D."/>
            <person name="Vollmers J."/>
            <person name="Rivas-Marin E."/>
            <person name="Kohn T."/>
            <person name="Peeters S.H."/>
            <person name="Heuer A."/>
            <person name="Rast P."/>
            <person name="Oberbeckmann S."/>
            <person name="Bunk B."/>
            <person name="Jeske O."/>
            <person name="Meyerdierks A."/>
            <person name="Storesund J.E."/>
            <person name="Kallscheuer N."/>
            <person name="Luecker S."/>
            <person name="Lage O.M."/>
            <person name="Pohl T."/>
            <person name="Merkel B.J."/>
            <person name="Hornburger P."/>
            <person name="Mueller R.-W."/>
            <person name="Bruemmer F."/>
            <person name="Labrenz M."/>
            <person name="Spormann A.M."/>
            <person name="Op Den Camp H."/>
            <person name="Overmann J."/>
            <person name="Amann R."/>
            <person name="Jetten M.S.M."/>
            <person name="Mascher T."/>
            <person name="Medema M.H."/>
            <person name="Devos D.P."/>
            <person name="Kaster A.-K."/>
            <person name="Ovreas L."/>
            <person name="Rohde M."/>
            <person name="Galperin M.Y."/>
            <person name="Jogler C."/>
        </authorList>
    </citation>
    <scope>NUCLEOTIDE SEQUENCE [LARGE SCALE GENOMIC DNA]</scope>
    <source>
        <strain evidence="2 3">Pan14r</strain>
    </source>
</reference>
<dbReference type="OrthoDB" id="9761426at2"/>
<sequence length="486" mass="55666">MMKRLPNRRPIFWIACCFLLAIIAPTLLAQEVVFRPVAYPRALRNPLKGFTSGSEWQTLQHTYIRWNELEDDESDGIDRIIAISNQKWDGFEEKNIKAIPRVYLHWEKEDQYFWPSDMSAGDYTSPQFEKRLLRLIKRLGQCWNNDPRVAFVELGIFGKWGEQHSPSPTSRMQSIAADAFREAFPDKLVSVRHPWSEFQSQPFGAYWDSWAHIQQMWPHGNAIAKLNQNGRWKHAYIGGEVAYNWGDYQNQPGSSPTDSVVDPIHRNHVINSIRWLHCTQLKWIAKYDPDAPGANAGAEEVQKALGYRFVIEEASFSVAGAQLDVSLKVRNEGSAPFYYAWPLEISLLDLNTQKPVWKQIFTNVDLRSWLPGDQWTPPIWNTSDDWPGVAGTWESKTTQWKIPPKTIPVKQTFSLPATTGSYALAIAILDPANGEPAVRFANTNHWVGGRHLLGIIDLDDRKAKPLAIETPFDDPYYDHSLHYAQP</sequence>
<name>A0A5C5Y5X0_9PLAN</name>
<dbReference type="EMBL" id="SJPL01000001">
    <property type="protein sequence ID" value="TWT70610.1"/>
    <property type="molecule type" value="Genomic_DNA"/>
</dbReference>
<accession>A0A5C5Y5X0</accession>
<evidence type="ECO:0000313" key="2">
    <source>
        <dbReference type="EMBL" id="TWT70610.1"/>
    </source>
</evidence>
<dbReference type="RefSeq" id="WP_146439410.1">
    <property type="nucleotide sequence ID" value="NZ_SJPL01000001.1"/>
</dbReference>
<evidence type="ECO:0000313" key="3">
    <source>
        <dbReference type="Proteomes" id="UP000317238"/>
    </source>
</evidence>
<comment type="caution">
    <text evidence="2">The sequence shown here is derived from an EMBL/GenBank/DDBJ whole genome shotgun (WGS) entry which is preliminary data.</text>
</comment>
<dbReference type="InterPro" id="IPR032267">
    <property type="entry name" value="DUF4832"/>
</dbReference>
<proteinExistence type="predicted"/>
<keyword evidence="3" id="KW-1185">Reference proteome</keyword>